<dbReference type="Pfam" id="PF00155">
    <property type="entry name" value="Aminotran_1_2"/>
    <property type="match status" value="1"/>
</dbReference>
<comment type="similarity">
    <text evidence="2">Belongs to the class-II pyridoxal-phosphate-dependent aminotransferase family. BioF subfamily.</text>
</comment>
<dbReference type="GO" id="GO:0030170">
    <property type="term" value="F:pyridoxal phosphate binding"/>
    <property type="evidence" value="ECO:0007669"/>
    <property type="project" value="InterPro"/>
</dbReference>
<keyword evidence="4 5" id="KW-0663">Pyridoxal phosphate</keyword>
<evidence type="ECO:0000256" key="5">
    <source>
        <dbReference type="RuleBase" id="RU003693"/>
    </source>
</evidence>
<dbReference type="EC" id="2.3.1.47" evidence="7"/>
<dbReference type="Proteomes" id="UP001217754">
    <property type="component" value="Chromosome 7"/>
</dbReference>
<dbReference type="AlphaFoldDB" id="A0AAF0JBU5"/>
<organism evidence="7 8">
    <name type="scientific">Malassezia japonica</name>
    <dbReference type="NCBI Taxonomy" id="223818"/>
    <lineage>
        <taxon>Eukaryota</taxon>
        <taxon>Fungi</taxon>
        <taxon>Dikarya</taxon>
        <taxon>Basidiomycota</taxon>
        <taxon>Ustilaginomycotina</taxon>
        <taxon>Malasseziomycetes</taxon>
        <taxon>Malasseziales</taxon>
        <taxon>Malasseziaceae</taxon>
        <taxon>Malassezia</taxon>
    </lineage>
</organism>
<sequence>MLGEQLAAALRRREALGTRRHLLLGDADTAARFEKCADFSSNDYLSIARSSEGRAGLVERITAQRLAMGSTGSRLLDGDSAQHTQLEARIARHFHGESALLFNSGYDANVSLLTTLPQPGDVVVYDALVHASMHDGMRASRAKACQSFGHNDPRDLDRVLGSMAREGNVFLALESVYSMDGTVCCLDELIAVLQKHVPYERQCVLVDEAHAVGVYGAKGSGLVAALGRYDDVAVRLVTFGKALGCAGAAVLCPPLWREYLLNYARPLIYSTSLAPPSVAAIDAVLDILDKDSVRQDVVHARTRRMYSALGRHAPPHERVPASPIVPYRTPHAKAMAAFLQEQGFLVRGVCYPTVPRGEERVRICIHTHNTDAEIDALAAAIAQWNAKRAVL</sequence>
<dbReference type="InterPro" id="IPR004839">
    <property type="entry name" value="Aminotransferase_I/II_large"/>
</dbReference>
<accession>A0AAF0JBU5</accession>
<dbReference type="GO" id="GO:0009102">
    <property type="term" value="P:biotin biosynthetic process"/>
    <property type="evidence" value="ECO:0007669"/>
    <property type="project" value="TreeGrafter"/>
</dbReference>
<keyword evidence="7" id="KW-0012">Acyltransferase</keyword>
<dbReference type="InterPro" id="IPR001917">
    <property type="entry name" value="Aminotrans_II_pyridoxalP_BS"/>
</dbReference>
<evidence type="ECO:0000256" key="2">
    <source>
        <dbReference type="ARBA" id="ARBA00010008"/>
    </source>
</evidence>
<evidence type="ECO:0000259" key="6">
    <source>
        <dbReference type="Pfam" id="PF00155"/>
    </source>
</evidence>
<dbReference type="PANTHER" id="PTHR13693">
    <property type="entry name" value="CLASS II AMINOTRANSFERASE/8-AMINO-7-OXONONANOATE SYNTHASE"/>
    <property type="match status" value="1"/>
</dbReference>
<keyword evidence="3 7" id="KW-0808">Transferase</keyword>
<dbReference type="PROSITE" id="PS00599">
    <property type="entry name" value="AA_TRANSFER_CLASS_2"/>
    <property type="match status" value="1"/>
</dbReference>
<gene>
    <name evidence="7" type="ORF">MJAP1_003593</name>
</gene>
<evidence type="ECO:0000313" key="8">
    <source>
        <dbReference type="Proteomes" id="UP001217754"/>
    </source>
</evidence>
<evidence type="ECO:0000256" key="3">
    <source>
        <dbReference type="ARBA" id="ARBA00022679"/>
    </source>
</evidence>
<dbReference type="PANTHER" id="PTHR13693:SF77">
    <property type="entry name" value="8-AMINO-7-OXONONANOATE SYNTHASE"/>
    <property type="match status" value="1"/>
</dbReference>
<dbReference type="SUPFAM" id="SSF53383">
    <property type="entry name" value="PLP-dependent transferases"/>
    <property type="match status" value="1"/>
</dbReference>
<evidence type="ECO:0000256" key="4">
    <source>
        <dbReference type="ARBA" id="ARBA00022898"/>
    </source>
</evidence>
<dbReference type="Gene3D" id="3.90.1150.10">
    <property type="entry name" value="Aspartate Aminotransferase, domain 1"/>
    <property type="match status" value="1"/>
</dbReference>
<dbReference type="InterPro" id="IPR015422">
    <property type="entry name" value="PyrdxlP-dep_Trfase_small"/>
</dbReference>
<comment type="cofactor">
    <cofactor evidence="1 5">
        <name>pyridoxal 5'-phosphate</name>
        <dbReference type="ChEBI" id="CHEBI:597326"/>
    </cofactor>
</comment>
<dbReference type="GO" id="GO:0008710">
    <property type="term" value="F:8-amino-7-oxononanoate synthase activity"/>
    <property type="evidence" value="ECO:0007669"/>
    <property type="project" value="UniProtKB-EC"/>
</dbReference>
<dbReference type="InterPro" id="IPR015424">
    <property type="entry name" value="PyrdxlP-dep_Trfase"/>
</dbReference>
<name>A0AAF0JBU5_9BASI</name>
<protein>
    <submittedName>
        <fullName evidence="7">8-amino-7-oxononanoate synthase</fullName>
        <ecNumber evidence="7">2.3.1.47</ecNumber>
    </submittedName>
</protein>
<dbReference type="Gene3D" id="3.40.640.10">
    <property type="entry name" value="Type I PLP-dependent aspartate aminotransferase-like (Major domain)"/>
    <property type="match status" value="1"/>
</dbReference>
<reference evidence="7" key="1">
    <citation type="submission" date="2023-03" db="EMBL/GenBank/DDBJ databases">
        <title>Mating type loci evolution in Malassezia.</title>
        <authorList>
            <person name="Coelho M.A."/>
        </authorList>
    </citation>
    <scope>NUCLEOTIDE SEQUENCE</scope>
    <source>
        <strain evidence="7">CBS 9431</strain>
    </source>
</reference>
<evidence type="ECO:0000256" key="1">
    <source>
        <dbReference type="ARBA" id="ARBA00001933"/>
    </source>
</evidence>
<dbReference type="GeneID" id="85227244"/>
<dbReference type="EMBL" id="CP119964">
    <property type="protein sequence ID" value="WFD40605.1"/>
    <property type="molecule type" value="Genomic_DNA"/>
</dbReference>
<evidence type="ECO:0000313" key="7">
    <source>
        <dbReference type="EMBL" id="WFD40605.1"/>
    </source>
</evidence>
<keyword evidence="8" id="KW-1185">Reference proteome</keyword>
<feature type="domain" description="Aminotransferase class I/classII large" evidence="6">
    <location>
        <begin position="36"/>
        <end position="381"/>
    </location>
</feature>
<proteinExistence type="inferred from homology"/>
<dbReference type="InterPro" id="IPR015421">
    <property type="entry name" value="PyrdxlP-dep_Trfase_major"/>
</dbReference>
<dbReference type="InterPro" id="IPR050087">
    <property type="entry name" value="AON_synthase_class-II"/>
</dbReference>
<dbReference type="RefSeq" id="XP_060123502.1">
    <property type="nucleotide sequence ID" value="XM_060267519.1"/>
</dbReference>